<dbReference type="Proteomes" id="UP000186141">
    <property type="component" value="Unassembled WGS sequence"/>
</dbReference>
<dbReference type="SMART" id="SM00895">
    <property type="entry name" value="FCD"/>
    <property type="match status" value="1"/>
</dbReference>
<dbReference type="SUPFAM" id="SSF48008">
    <property type="entry name" value="GntR ligand-binding domain-like"/>
    <property type="match status" value="1"/>
</dbReference>
<gene>
    <name evidence="5" type="ORF">SAMN05421774_102788</name>
</gene>
<accession>A0A1N7MLE3</accession>
<dbReference type="InterPro" id="IPR000524">
    <property type="entry name" value="Tscrpt_reg_HTH_GntR"/>
</dbReference>
<dbReference type="InterPro" id="IPR008920">
    <property type="entry name" value="TF_FadR/GntR_C"/>
</dbReference>
<dbReference type="EMBL" id="FTOT01000002">
    <property type="protein sequence ID" value="SIS86985.1"/>
    <property type="molecule type" value="Genomic_DNA"/>
</dbReference>
<dbReference type="GO" id="GO:0003700">
    <property type="term" value="F:DNA-binding transcription factor activity"/>
    <property type="evidence" value="ECO:0007669"/>
    <property type="project" value="InterPro"/>
</dbReference>
<protein>
    <submittedName>
        <fullName evidence="5">Transcriptional regulator, GntR family</fullName>
    </submittedName>
</protein>
<dbReference type="PANTHER" id="PTHR43537">
    <property type="entry name" value="TRANSCRIPTIONAL REGULATOR, GNTR FAMILY"/>
    <property type="match status" value="1"/>
</dbReference>
<keyword evidence="2" id="KW-0238">DNA-binding</keyword>
<dbReference type="SUPFAM" id="SSF46785">
    <property type="entry name" value="Winged helix' DNA-binding domain"/>
    <property type="match status" value="1"/>
</dbReference>
<evidence type="ECO:0000259" key="4">
    <source>
        <dbReference type="PROSITE" id="PS50949"/>
    </source>
</evidence>
<keyword evidence="3" id="KW-0804">Transcription</keyword>
<feature type="domain" description="HTH gntR-type" evidence="4">
    <location>
        <begin position="6"/>
        <end position="73"/>
    </location>
</feature>
<reference evidence="5 6" key="1">
    <citation type="submission" date="2017-01" db="EMBL/GenBank/DDBJ databases">
        <authorList>
            <person name="Mah S.A."/>
            <person name="Swanson W.J."/>
            <person name="Moy G.W."/>
            <person name="Vacquier V.D."/>
        </authorList>
    </citation>
    <scope>NUCLEOTIDE SEQUENCE [LARGE SCALE GENOMIC DNA]</scope>
    <source>
        <strain evidence="5 6">DSM 26375</strain>
    </source>
</reference>
<evidence type="ECO:0000313" key="6">
    <source>
        <dbReference type="Proteomes" id="UP000186141"/>
    </source>
</evidence>
<evidence type="ECO:0000256" key="3">
    <source>
        <dbReference type="ARBA" id="ARBA00023163"/>
    </source>
</evidence>
<dbReference type="Gene3D" id="1.20.120.530">
    <property type="entry name" value="GntR ligand-binding domain-like"/>
    <property type="match status" value="1"/>
</dbReference>
<proteinExistence type="predicted"/>
<keyword evidence="6" id="KW-1185">Reference proteome</keyword>
<dbReference type="Gene3D" id="1.10.10.10">
    <property type="entry name" value="Winged helix-like DNA-binding domain superfamily/Winged helix DNA-binding domain"/>
    <property type="match status" value="1"/>
</dbReference>
<dbReference type="InterPro" id="IPR036388">
    <property type="entry name" value="WH-like_DNA-bd_sf"/>
</dbReference>
<dbReference type="CDD" id="cd07377">
    <property type="entry name" value="WHTH_GntR"/>
    <property type="match status" value="1"/>
</dbReference>
<dbReference type="InterPro" id="IPR036390">
    <property type="entry name" value="WH_DNA-bd_sf"/>
</dbReference>
<dbReference type="Pfam" id="PF00392">
    <property type="entry name" value="GntR"/>
    <property type="match status" value="1"/>
</dbReference>
<dbReference type="Pfam" id="PF07729">
    <property type="entry name" value="FCD"/>
    <property type="match status" value="1"/>
</dbReference>
<dbReference type="GO" id="GO:0003677">
    <property type="term" value="F:DNA binding"/>
    <property type="evidence" value="ECO:0007669"/>
    <property type="project" value="UniProtKB-KW"/>
</dbReference>
<organism evidence="5 6">
    <name type="scientific">Gemmobacter megaterium</name>
    <dbReference type="NCBI Taxonomy" id="1086013"/>
    <lineage>
        <taxon>Bacteria</taxon>
        <taxon>Pseudomonadati</taxon>
        <taxon>Pseudomonadota</taxon>
        <taxon>Alphaproteobacteria</taxon>
        <taxon>Rhodobacterales</taxon>
        <taxon>Paracoccaceae</taxon>
        <taxon>Gemmobacter</taxon>
    </lineage>
</organism>
<dbReference type="SMART" id="SM00345">
    <property type="entry name" value="HTH_GNTR"/>
    <property type="match status" value="1"/>
</dbReference>
<dbReference type="InterPro" id="IPR011711">
    <property type="entry name" value="GntR_C"/>
</dbReference>
<dbReference type="PRINTS" id="PR00035">
    <property type="entry name" value="HTHGNTR"/>
</dbReference>
<evidence type="ECO:0000256" key="1">
    <source>
        <dbReference type="ARBA" id="ARBA00023015"/>
    </source>
</evidence>
<dbReference type="AlphaFoldDB" id="A0A1N7MLE3"/>
<evidence type="ECO:0000256" key="2">
    <source>
        <dbReference type="ARBA" id="ARBA00023125"/>
    </source>
</evidence>
<dbReference type="RefSeq" id="WP_076529968.1">
    <property type="nucleotide sequence ID" value="NZ_BMEH01000002.1"/>
</dbReference>
<evidence type="ECO:0000313" key="5">
    <source>
        <dbReference type="EMBL" id="SIS86985.1"/>
    </source>
</evidence>
<keyword evidence="1" id="KW-0805">Transcription regulation</keyword>
<dbReference type="PANTHER" id="PTHR43537:SF24">
    <property type="entry name" value="GLUCONATE OPERON TRANSCRIPTIONAL REPRESSOR"/>
    <property type="match status" value="1"/>
</dbReference>
<dbReference type="STRING" id="1086013.SAMN05421774_102788"/>
<dbReference type="OrthoDB" id="9028214at2"/>
<sequence length="212" mass="22040">MTTQQGSGPEALARDILYGLAEGRFVPGQRLAEPDLIARYGVGRSTVREALGRLASDGLVEIVPHRGATIRLLTRRGAADVLRVAAALLALAARQAAEAVAAGTSAADLVQAATEYAAADESGRQRARARYYRALAALAGNREVMRLLPSIQVPLVRAQMRDHAAASAASHAALVAAVAAGDCDGAEAAARLHLDHLLAVLPGLPDTLFARD</sequence>
<name>A0A1N7MLE3_9RHOB</name>
<dbReference type="PROSITE" id="PS50949">
    <property type="entry name" value="HTH_GNTR"/>
    <property type="match status" value="1"/>
</dbReference>